<dbReference type="InterPro" id="IPR016155">
    <property type="entry name" value="Mopterin_synth/thiamin_S_b"/>
</dbReference>
<dbReference type="CDD" id="cd00565">
    <property type="entry name" value="Ubl_ThiS"/>
    <property type="match status" value="1"/>
</dbReference>
<evidence type="ECO:0008006" key="3">
    <source>
        <dbReference type="Google" id="ProtNLM"/>
    </source>
</evidence>
<evidence type="ECO:0000313" key="2">
    <source>
        <dbReference type="Proteomes" id="UP000186102"/>
    </source>
</evidence>
<protein>
    <recommendedName>
        <fullName evidence="3">Thiamine biosynthesis protein ThiS</fullName>
    </recommendedName>
</protein>
<dbReference type="STRING" id="1888891.DSOL_1541"/>
<evidence type="ECO:0000313" key="1">
    <source>
        <dbReference type="EMBL" id="OLN32505.1"/>
    </source>
</evidence>
<dbReference type="RefSeq" id="WP_045572941.1">
    <property type="nucleotide sequence ID" value="NZ_MLBF01000008.1"/>
</dbReference>
<sequence length="66" mass="7294">MQIVVNGEAQEIPLECTVFQLLTDNAVTLKAAVVELNGKILKQEHWQSTLLQADDRLEILIFMGGG</sequence>
<comment type="caution">
    <text evidence="1">The sequence shown here is derived from an EMBL/GenBank/DDBJ whole genome shotgun (WGS) entry which is preliminary data.</text>
</comment>
<dbReference type="OrthoDB" id="9810692at2"/>
<dbReference type="InterPro" id="IPR010035">
    <property type="entry name" value="Thi_S"/>
</dbReference>
<dbReference type="PANTHER" id="PTHR34472">
    <property type="entry name" value="SULFUR CARRIER PROTEIN THIS"/>
    <property type="match status" value="1"/>
</dbReference>
<dbReference type="Gene3D" id="3.10.20.30">
    <property type="match status" value="1"/>
</dbReference>
<gene>
    <name evidence="1" type="ORF">DSOL_1541</name>
</gene>
<keyword evidence="2" id="KW-1185">Reference proteome</keyword>
<dbReference type="Pfam" id="PF02597">
    <property type="entry name" value="ThiS"/>
    <property type="match status" value="1"/>
</dbReference>
<dbReference type="SUPFAM" id="SSF54285">
    <property type="entry name" value="MoaD/ThiS"/>
    <property type="match status" value="1"/>
</dbReference>
<dbReference type="AlphaFoldDB" id="A0A1Q8QYX3"/>
<accession>A0A1Q8QYX3</accession>
<dbReference type="InterPro" id="IPR012675">
    <property type="entry name" value="Beta-grasp_dom_sf"/>
</dbReference>
<dbReference type="EMBL" id="MLBF01000008">
    <property type="protein sequence ID" value="OLN32505.1"/>
    <property type="molecule type" value="Genomic_DNA"/>
</dbReference>
<reference evidence="1 2" key="1">
    <citation type="submission" date="2016-09" db="EMBL/GenBank/DDBJ databases">
        <title>Complete genome of Desulfosporosinus sp. OL.</title>
        <authorList>
            <person name="Mardanov A."/>
            <person name="Beletsky A."/>
            <person name="Panova A."/>
            <person name="Karnachuk O."/>
            <person name="Ravin N."/>
        </authorList>
    </citation>
    <scope>NUCLEOTIDE SEQUENCE [LARGE SCALE GENOMIC DNA]</scope>
    <source>
        <strain evidence="1 2">OL</strain>
    </source>
</reference>
<dbReference type="NCBIfam" id="TIGR01683">
    <property type="entry name" value="thiS"/>
    <property type="match status" value="1"/>
</dbReference>
<proteinExistence type="predicted"/>
<dbReference type="Proteomes" id="UP000186102">
    <property type="component" value="Unassembled WGS sequence"/>
</dbReference>
<name>A0A1Q8QYX3_9FIRM</name>
<organism evidence="1 2">
    <name type="scientific">Desulfosporosinus metallidurans</name>
    <dbReference type="NCBI Taxonomy" id="1888891"/>
    <lineage>
        <taxon>Bacteria</taxon>
        <taxon>Bacillati</taxon>
        <taxon>Bacillota</taxon>
        <taxon>Clostridia</taxon>
        <taxon>Eubacteriales</taxon>
        <taxon>Desulfitobacteriaceae</taxon>
        <taxon>Desulfosporosinus</taxon>
    </lineage>
</organism>
<dbReference type="PANTHER" id="PTHR34472:SF1">
    <property type="entry name" value="SULFUR CARRIER PROTEIN THIS"/>
    <property type="match status" value="1"/>
</dbReference>
<dbReference type="InterPro" id="IPR003749">
    <property type="entry name" value="ThiS/MoaD-like"/>
</dbReference>